<dbReference type="GO" id="GO:0016020">
    <property type="term" value="C:membrane"/>
    <property type="evidence" value="ECO:0007669"/>
    <property type="project" value="InterPro"/>
</dbReference>
<dbReference type="GO" id="GO:0012505">
    <property type="term" value="C:endomembrane system"/>
    <property type="evidence" value="ECO:0007669"/>
    <property type="project" value="UniProtKB-SubCell"/>
</dbReference>
<keyword evidence="9" id="KW-0050">Antiport</keyword>
<dbReference type="NCBIfam" id="TIGR00846">
    <property type="entry name" value="caca2"/>
    <property type="match status" value="1"/>
</dbReference>
<evidence type="ECO:0000256" key="4">
    <source>
        <dbReference type="ARBA" id="ARBA00022692"/>
    </source>
</evidence>
<comment type="function">
    <text evidence="9">Ca(+)/H(+) antiporter that extrudes calcium in exchange for external protons.</text>
</comment>
<dbReference type="AlphaFoldDB" id="A0A2K8N4G4"/>
<keyword evidence="7 9" id="KW-0406">Ion transport</keyword>
<name>A0A2K8N4G4_9BACL</name>
<feature type="domain" description="Sodium/calcium exchanger membrane region" evidence="10">
    <location>
        <begin position="202"/>
        <end position="340"/>
    </location>
</feature>
<gene>
    <name evidence="11" type="primary">cax</name>
    <name evidence="11" type="ORF">CVV65_04345</name>
</gene>
<dbReference type="GO" id="GO:0015369">
    <property type="term" value="F:calcium:proton antiporter activity"/>
    <property type="evidence" value="ECO:0007669"/>
    <property type="project" value="UniProtKB-UniRule"/>
</dbReference>
<evidence type="ECO:0000256" key="2">
    <source>
        <dbReference type="ARBA" id="ARBA00022448"/>
    </source>
</evidence>
<keyword evidence="5 9" id="KW-0106">Calcium</keyword>
<dbReference type="Proteomes" id="UP000231932">
    <property type="component" value="Chromosome"/>
</dbReference>
<dbReference type="InterPro" id="IPR044880">
    <property type="entry name" value="NCX_ion-bd_dom_sf"/>
</dbReference>
<reference evidence="12" key="1">
    <citation type="submission" date="2017-11" db="EMBL/GenBank/DDBJ databases">
        <title>Complete Genome Sequence of Kyrpidia sp. Strain EA-1, a thermophilic, hydrogen-oxidizing Bacterium, isolated from the Azores.</title>
        <authorList>
            <person name="Reiner J.E."/>
            <person name="Lapp C.J."/>
            <person name="Bunk B."/>
            <person name="Gescher J."/>
        </authorList>
    </citation>
    <scope>NUCLEOTIDE SEQUENCE [LARGE SCALE GENOMIC DNA]</scope>
    <source>
        <strain evidence="12">EA-1</strain>
    </source>
</reference>
<evidence type="ECO:0000256" key="9">
    <source>
        <dbReference type="RuleBase" id="RU365028"/>
    </source>
</evidence>
<dbReference type="PANTHER" id="PTHR31503:SF22">
    <property type="entry name" value="VACUOLAR CALCIUM ION TRANSPORTER"/>
    <property type="match status" value="1"/>
</dbReference>
<evidence type="ECO:0000256" key="1">
    <source>
        <dbReference type="ARBA" id="ARBA00004127"/>
    </source>
</evidence>
<evidence type="ECO:0000256" key="7">
    <source>
        <dbReference type="ARBA" id="ARBA00023065"/>
    </source>
</evidence>
<protein>
    <recommendedName>
        <fullName evidence="9">Ca(2+)/H(+) antiporter</fullName>
    </recommendedName>
</protein>
<comment type="caution">
    <text evidence="9">Lacks conserved residue(s) required for the propagation of feature annotation.</text>
</comment>
<feature type="transmembrane region" description="Helical" evidence="9">
    <location>
        <begin position="158"/>
        <end position="178"/>
    </location>
</feature>
<dbReference type="GO" id="GO:0006874">
    <property type="term" value="P:intracellular calcium ion homeostasis"/>
    <property type="evidence" value="ECO:0007669"/>
    <property type="project" value="TreeGrafter"/>
</dbReference>
<dbReference type="InterPro" id="IPR004798">
    <property type="entry name" value="CAX-like"/>
</dbReference>
<dbReference type="Gene3D" id="1.20.1420.30">
    <property type="entry name" value="NCX, central ion-binding region"/>
    <property type="match status" value="1"/>
</dbReference>
<keyword evidence="4 9" id="KW-0812">Transmembrane</keyword>
<evidence type="ECO:0000256" key="5">
    <source>
        <dbReference type="ARBA" id="ARBA00022837"/>
    </source>
</evidence>
<sequence>MSRWMVWLLVISLPLTVIGEWLHWSEILLFWLACLAIIPLAGLMGQATESIAILSGPRIGGLLNATFGNAVELIIGFFAIRQGLVQVVQASLTGSILGNLLLVAGLSFLIGGIRYPIQTFNRLAAGTNASMMLIGVVIALVIPAIFTLQRPAIGVELSVGVAAITWVLYLLGLFFSLFTHRNIFNYAQDLPDEEAPWGMARSVGVLVVATLAVAYESEILVGTIEHVSKAFGWSDVFIGVIVVAIIGNAAEHSSAVLMAWRDRMDVSLEIAIGSSLQIAMFVAPLLVFTSLAVGNPMTLVFSWPEIAAMVLGVALITLLSLDGKSNWLEGAMALGAYVIMGIGFYLI</sequence>
<dbReference type="EMBL" id="CP024955">
    <property type="protein sequence ID" value="ATY84276.1"/>
    <property type="molecule type" value="Genomic_DNA"/>
</dbReference>
<dbReference type="InterPro" id="IPR004713">
    <property type="entry name" value="CaH_exchang"/>
</dbReference>
<keyword evidence="6 9" id="KW-1133">Transmembrane helix</keyword>
<evidence type="ECO:0000259" key="10">
    <source>
        <dbReference type="Pfam" id="PF01699"/>
    </source>
</evidence>
<dbReference type="RefSeq" id="WP_100667103.1">
    <property type="nucleotide sequence ID" value="NZ_CP024955.1"/>
</dbReference>
<dbReference type="InterPro" id="IPR004837">
    <property type="entry name" value="NaCa_Exmemb"/>
</dbReference>
<evidence type="ECO:0000313" key="12">
    <source>
        <dbReference type="Proteomes" id="UP000231932"/>
    </source>
</evidence>
<dbReference type="KEGG" id="kyr:CVV65_04345"/>
<feature type="transmembrane region" description="Helical" evidence="9">
    <location>
        <begin position="230"/>
        <end position="250"/>
    </location>
</feature>
<dbReference type="OrthoDB" id="9776105at2"/>
<comment type="similarity">
    <text evidence="9">Belongs to the Ca(2+):cation antiporter (CaCA) (TC 2.A.19) family.</text>
</comment>
<feature type="domain" description="Sodium/calcium exchanger membrane region" evidence="10">
    <location>
        <begin position="27"/>
        <end position="177"/>
    </location>
</feature>
<evidence type="ECO:0000256" key="6">
    <source>
        <dbReference type="ARBA" id="ARBA00022989"/>
    </source>
</evidence>
<evidence type="ECO:0000256" key="3">
    <source>
        <dbReference type="ARBA" id="ARBA00022568"/>
    </source>
</evidence>
<feature type="transmembrane region" description="Helical" evidence="9">
    <location>
        <begin position="270"/>
        <end position="293"/>
    </location>
</feature>
<accession>A0A2K8N4G4</accession>
<dbReference type="Pfam" id="PF01699">
    <property type="entry name" value="Na_Ca_ex"/>
    <property type="match status" value="2"/>
</dbReference>
<feature type="transmembrane region" description="Helical" evidence="9">
    <location>
        <begin position="29"/>
        <end position="47"/>
    </location>
</feature>
<keyword evidence="8 9" id="KW-0472">Membrane</keyword>
<keyword evidence="3 9" id="KW-0109">Calcium transport</keyword>
<proteinExistence type="inferred from homology"/>
<dbReference type="PANTHER" id="PTHR31503">
    <property type="entry name" value="VACUOLAR CALCIUM ION TRANSPORTER"/>
    <property type="match status" value="1"/>
</dbReference>
<evidence type="ECO:0000313" key="11">
    <source>
        <dbReference type="EMBL" id="ATY84276.1"/>
    </source>
</evidence>
<organism evidence="11 12">
    <name type="scientific">Kyrpidia spormannii</name>
    <dbReference type="NCBI Taxonomy" id="2055160"/>
    <lineage>
        <taxon>Bacteria</taxon>
        <taxon>Bacillati</taxon>
        <taxon>Bacillota</taxon>
        <taxon>Bacilli</taxon>
        <taxon>Bacillales</taxon>
        <taxon>Alicyclobacillaceae</taxon>
        <taxon>Kyrpidia</taxon>
    </lineage>
</organism>
<dbReference type="NCBIfam" id="TIGR00378">
    <property type="entry name" value="cax"/>
    <property type="match status" value="1"/>
</dbReference>
<feature type="transmembrane region" description="Helical" evidence="9">
    <location>
        <begin position="123"/>
        <end position="146"/>
    </location>
</feature>
<keyword evidence="12" id="KW-1185">Reference proteome</keyword>
<feature type="transmembrane region" description="Helical" evidence="9">
    <location>
        <begin position="59"/>
        <end position="80"/>
    </location>
</feature>
<comment type="subcellular location">
    <subcellularLocation>
        <location evidence="1">Endomembrane system</location>
        <topology evidence="1">Multi-pass membrane protein</topology>
    </subcellularLocation>
</comment>
<feature type="transmembrane region" description="Helical" evidence="9">
    <location>
        <begin position="299"/>
        <end position="320"/>
    </location>
</feature>
<keyword evidence="2 9" id="KW-0813">Transport</keyword>
<feature type="transmembrane region" description="Helical" evidence="9">
    <location>
        <begin position="92"/>
        <end position="111"/>
    </location>
</feature>
<evidence type="ECO:0000256" key="8">
    <source>
        <dbReference type="ARBA" id="ARBA00023136"/>
    </source>
</evidence>
<feature type="transmembrane region" description="Helical" evidence="9">
    <location>
        <begin position="327"/>
        <end position="346"/>
    </location>
</feature>